<evidence type="ECO:0000313" key="2">
    <source>
        <dbReference type="EMBL" id="PJZ59413.1"/>
    </source>
</evidence>
<evidence type="ECO:0000313" key="1">
    <source>
        <dbReference type="EMBL" id="PJZ51208.1"/>
    </source>
</evidence>
<keyword evidence="3" id="KW-1185">Reference proteome</keyword>
<protein>
    <submittedName>
        <fullName evidence="1">Uncharacterized protein</fullName>
    </submittedName>
</protein>
<dbReference type="EMBL" id="NPDU01000155">
    <property type="protein sequence ID" value="PJZ59413.1"/>
    <property type="molecule type" value="Genomic_DNA"/>
</dbReference>
<evidence type="ECO:0000313" key="4">
    <source>
        <dbReference type="Proteomes" id="UP000232188"/>
    </source>
</evidence>
<reference evidence="3 4" key="1">
    <citation type="submission" date="2017-07" db="EMBL/GenBank/DDBJ databases">
        <title>Leptospira spp. isolated from tropical soils.</title>
        <authorList>
            <person name="Thibeaux R."/>
            <person name="Iraola G."/>
            <person name="Ferres I."/>
            <person name="Bierque E."/>
            <person name="Girault D."/>
            <person name="Soupe-Gilbert M.-E."/>
            <person name="Picardeau M."/>
            <person name="Goarant C."/>
        </authorList>
    </citation>
    <scope>NUCLEOTIDE SEQUENCE [LARGE SCALE GENOMIC DNA]</scope>
    <source>
        <strain evidence="1 4">FH2-B-C1</strain>
        <strain evidence="2 3">FH2-B-D1</strain>
    </source>
</reference>
<dbReference type="AlphaFoldDB" id="A0A2M9YI71"/>
<evidence type="ECO:0000313" key="3">
    <source>
        <dbReference type="Proteomes" id="UP000232149"/>
    </source>
</evidence>
<sequence length="96" mass="9533">MSAGQMAAMAAAGAIYGAPTLGVGTASSVLQAPLFGSIVNVQKLLIVKSSIDFVVNASHGEYANAAIAAADIFSPVPIGLTVKAAKGVERTCEGNL</sequence>
<organism evidence="1 4">
    <name type="scientific">Leptospira adleri</name>
    <dbReference type="NCBI Taxonomy" id="2023186"/>
    <lineage>
        <taxon>Bacteria</taxon>
        <taxon>Pseudomonadati</taxon>
        <taxon>Spirochaetota</taxon>
        <taxon>Spirochaetia</taxon>
        <taxon>Leptospirales</taxon>
        <taxon>Leptospiraceae</taxon>
        <taxon>Leptospira</taxon>
    </lineage>
</organism>
<dbReference type="RefSeq" id="WP_100787780.1">
    <property type="nucleotide sequence ID" value="NZ_NPDU01000155.1"/>
</dbReference>
<dbReference type="EMBL" id="NPDV01000038">
    <property type="protein sequence ID" value="PJZ51208.1"/>
    <property type="molecule type" value="Genomic_DNA"/>
</dbReference>
<dbReference type="Proteomes" id="UP000232188">
    <property type="component" value="Unassembled WGS sequence"/>
</dbReference>
<name>A0A2M9YI71_9LEPT</name>
<dbReference type="Proteomes" id="UP000232149">
    <property type="component" value="Unassembled WGS sequence"/>
</dbReference>
<comment type="caution">
    <text evidence="1">The sequence shown here is derived from an EMBL/GenBank/DDBJ whole genome shotgun (WGS) entry which is preliminary data.</text>
</comment>
<gene>
    <name evidence="2" type="ORF">CH376_23850</name>
    <name evidence="1" type="ORF">CH380_21300</name>
</gene>
<proteinExistence type="predicted"/>
<accession>A0A2M9YI71</accession>